<proteinExistence type="predicted"/>
<dbReference type="EMBL" id="LMWJ01000023">
    <property type="protein sequence ID" value="KUM70953.1"/>
    <property type="molecule type" value="Genomic_DNA"/>
</dbReference>
<protein>
    <submittedName>
        <fullName evidence="1">Uncharacterized protein</fullName>
    </submittedName>
</protein>
<dbReference type="STRING" id="146536.AQI70_28910"/>
<dbReference type="AlphaFoldDB" id="A0A124GXH7"/>
<keyword evidence="2" id="KW-1185">Reference proteome</keyword>
<evidence type="ECO:0000313" key="2">
    <source>
        <dbReference type="Proteomes" id="UP000054024"/>
    </source>
</evidence>
<organism evidence="1 2">
    <name type="scientific">Streptomyces curacoi</name>
    <dbReference type="NCBI Taxonomy" id="146536"/>
    <lineage>
        <taxon>Bacteria</taxon>
        <taxon>Bacillati</taxon>
        <taxon>Actinomycetota</taxon>
        <taxon>Actinomycetes</taxon>
        <taxon>Kitasatosporales</taxon>
        <taxon>Streptomycetaceae</taxon>
        <taxon>Streptomyces</taxon>
    </lineage>
</organism>
<accession>A0A124GXH7</accession>
<comment type="caution">
    <text evidence="1">The sequence shown here is derived from an EMBL/GenBank/DDBJ whole genome shotgun (WGS) entry which is preliminary data.</text>
</comment>
<name>A0A124GXH7_9ACTN</name>
<reference evidence="1 2" key="1">
    <citation type="submission" date="2015-10" db="EMBL/GenBank/DDBJ databases">
        <title>Draft genome sequence of Streptomyces curacoi DSM 40107, type strain for the species Streptomyces curacoi.</title>
        <authorList>
            <person name="Ruckert C."/>
            <person name="Winkler A."/>
            <person name="Kalinowski J."/>
            <person name="Kampfer P."/>
            <person name="Glaeser S."/>
        </authorList>
    </citation>
    <scope>NUCLEOTIDE SEQUENCE [LARGE SCALE GENOMIC DNA]</scope>
    <source>
        <strain evidence="1 2">DSM 40107</strain>
    </source>
</reference>
<dbReference type="OrthoDB" id="4307302at2"/>
<sequence length="64" mass="7024">MAVWVILVAVAGGLTLWLQDSTKPRRYGWQEASPTPSLPEGWESACANATPDENGQAVCFFRSR</sequence>
<gene>
    <name evidence="1" type="ORF">AQI70_28910</name>
</gene>
<dbReference type="Proteomes" id="UP000054024">
    <property type="component" value="Unassembled WGS sequence"/>
</dbReference>
<evidence type="ECO:0000313" key="1">
    <source>
        <dbReference type="EMBL" id="KUM70953.1"/>
    </source>
</evidence>